<sequence>MNKTYRKYNGTVTTVTLLMDPNRTVIDSSSLDDICQNFHLIVFLCIIFVLIVSANISVILHLSCAKRRRTRMSFFLLNLAYA</sequence>
<dbReference type="Proteomes" id="UP000663828">
    <property type="component" value="Unassembled WGS sequence"/>
</dbReference>
<feature type="non-terminal residue" evidence="2">
    <location>
        <position position="1"/>
    </location>
</feature>
<name>A0A815ZIC2_ADIRI</name>
<reference evidence="2" key="1">
    <citation type="submission" date="2021-02" db="EMBL/GenBank/DDBJ databases">
        <authorList>
            <person name="Nowell W R."/>
        </authorList>
    </citation>
    <scope>NUCLEOTIDE SEQUENCE</scope>
</reference>
<protein>
    <submittedName>
        <fullName evidence="2">Uncharacterized protein</fullName>
    </submittedName>
</protein>
<accession>A0A815ZIC2</accession>
<evidence type="ECO:0000313" key="3">
    <source>
        <dbReference type="Proteomes" id="UP000663828"/>
    </source>
</evidence>
<keyword evidence="1" id="KW-0472">Membrane</keyword>
<dbReference type="AlphaFoldDB" id="A0A815ZIC2"/>
<comment type="caution">
    <text evidence="2">The sequence shown here is derived from an EMBL/GenBank/DDBJ whole genome shotgun (WGS) entry which is preliminary data.</text>
</comment>
<proteinExistence type="predicted"/>
<keyword evidence="1" id="KW-1133">Transmembrane helix</keyword>
<evidence type="ECO:0000256" key="1">
    <source>
        <dbReference type="SAM" id="Phobius"/>
    </source>
</evidence>
<feature type="transmembrane region" description="Helical" evidence="1">
    <location>
        <begin position="38"/>
        <end position="62"/>
    </location>
</feature>
<keyword evidence="3" id="KW-1185">Reference proteome</keyword>
<organism evidence="2 3">
    <name type="scientific">Adineta ricciae</name>
    <name type="common">Rotifer</name>
    <dbReference type="NCBI Taxonomy" id="249248"/>
    <lineage>
        <taxon>Eukaryota</taxon>
        <taxon>Metazoa</taxon>
        <taxon>Spiralia</taxon>
        <taxon>Gnathifera</taxon>
        <taxon>Rotifera</taxon>
        <taxon>Eurotatoria</taxon>
        <taxon>Bdelloidea</taxon>
        <taxon>Adinetida</taxon>
        <taxon>Adinetidae</taxon>
        <taxon>Adineta</taxon>
    </lineage>
</organism>
<keyword evidence="1" id="KW-0812">Transmembrane</keyword>
<dbReference type="Gene3D" id="1.20.1070.10">
    <property type="entry name" value="Rhodopsin 7-helix transmembrane proteins"/>
    <property type="match status" value="1"/>
</dbReference>
<gene>
    <name evidence="2" type="ORF">XAT740_LOCUS45815</name>
</gene>
<dbReference type="SUPFAM" id="SSF81321">
    <property type="entry name" value="Family A G protein-coupled receptor-like"/>
    <property type="match status" value="1"/>
</dbReference>
<dbReference type="EMBL" id="CAJNOR010006048">
    <property type="protein sequence ID" value="CAF1583871.1"/>
    <property type="molecule type" value="Genomic_DNA"/>
</dbReference>
<evidence type="ECO:0000313" key="2">
    <source>
        <dbReference type="EMBL" id="CAF1583871.1"/>
    </source>
</evidence>